<evidence type="ECO:0000313" key="1">
    <source>
        <dbReference type="EMBL" id="MBB5142350.1"/>
    </source>
</evidence>
<protein>
    <submittedName>
        <fullName evidence="1">Uncharacterized protein</fullName>
    </submittedName>
</protein>
<proteinExistence type="predicted"/>
<name>A0A7W8C267_9BACT</name>
<dbReference type="EMBL" id="JACHGO010000001">
    <property type="protein sequence ID" value="MBB5142350.1"/>
    <property type="molecule type" value="Genomic_DNA"/>
</dbReference>
<accession>A0A7W8C267</accession>
<organism evidence="1 2">
    <name type="scientific">Desulfovibrio intestinalis</name>
    <dbReference type="NCBI Taxonomy" id="58621"/>
    <lineage>
        <taxon>Bacteria</taxon>
        <taxon>Pseudomonadati</taxon>
        <taxon>Thermodesulfobacteriota</taxon>
        <taxon>Desulfovibrionia</taxon>
        <taxon>Desulfovibrionales</taxon>
        <taxon>Desulfovibrionaceae</taxon>
        <taxon>Desulfovibrio</taxon>
    </lineage>
</organism>
<keyword evidence="2" id="KW-1185">Reference proteome</keyword>
<dbReference type="Proteomes" id="UP000539075">
    <property type="component" value="Unassembled WGS sequence"/>
</dbReference>
<reference evidence="1 2" key="1">
    <citation type="submission" date="2020-08" db="EMBL/GenBank/DDBJ databases">
        <title>Genomic Encyclopedia of Type Strains, Phase IV (KMG-IV): sequencing the most valuable type-strain genomes for metagenomic binning, comparative biology and taxonomic classification.</title>
        <authorList>
            <person name="Goeker M."/>
        </authorList>
    </citation>
    <scope>NUCLEOTIDE SEQUENCE [LARGE SCALE GENOMIC DNA]</scope>
    <source>
        <strain evidence="1 2">DSM 11275</strain>
    </source>
</reference>
<evidence type="ECO:0000313" key="2">
    <source>
        <dbReference type="Proteomes" id="UP000539075"/>
    </source>
</evidence>
<comment type="caution">
    <text evidence="1">The sequence shown here is derived from an EMBL/GenBank/DDBJ whole genome shotgun (WGS) entry which is preliminary data.</text>
</comment>
<gene>
    <name evidence="1" type="ORF">HNQ38_000413</name>
</gene>
<sequence length="41" mass="4786">MIKGCLRQNALLLSPTALQDNQQRFFIFLYLAVYMGRPEKP</sequence>
<dbReference type="AlphaFoldDB" id="A0A7W8C267"/>